<dbReference type="CDD" id="cd00496">
    <property type="entry name" value="PheRS_alpha_core"/>
    <property type="match status" value="1"/>
</dbReference>
<dbReference type="FunFam" id="3.30.70.380:FF:000002">
    <property type="entry name" value="phenylalanine--tRNA ligase, mitochondrial"/>
    <property type="match status" value="1"/>
</dbReference>
<evidence type="ECO:0000256" key="9">
    <source>
        <dbReference type="ARBA" id="ARBA00022946"/>
    </source>
</evidence>
<dbReference type="GO" id="GO:0004826">
    <property type="term" value="F:phenylalanine-tRNA ligase activity"/>
    <property type="evidence" value="ECO:0007669"/>
    <property type="project" value="UniProtKB-EC"/>
</dbReference>
<dbReference type="Proteomes" id="UP000271974">
    <property type="component" value="Unassembled WGS sequence"/>
</dbReference>
<comment type="caution">
    <text evidence="19">The sequence shown here is derived from an EMBL/GenBank/DDBJ whole genome shotgun (WGS) entry which is preliminary data.</text>
</comment>
<evidence type="ECO:0000256" key="2">
    <source>
        <dbReference type="ARBA" id="ARBA00008226"/>
    </source>
</evidence>
<evidence type="ECO:0000259" key="18">
    <source>
        <dbReference type="PROSITE" id="PS51447"/>
    </source>
</evidence>
<evidence type="ECO:0000313" key="20">
    <source>
        <dbReference type="Proteomes" id="UP000271974"/>
    </source>
</evidence>
<dbReference type="NCBIfam" id="TIGR00469">
    <property type="entry name" value="pheS_mito"/>
    <property type="match status" value="1"/>
</dbReference>
<evidence type="ECO:0000256" key="16">
    <source>
        <dbReference type="ARBA" id="ARBA00073229"/>
    </source>
</evidence>
<dbReference type="GO" id="GO:0000049">
    <property type="term" value="F:tRNA binding"/>
    <property type="evidence" value="ECO:0007669"/>
    <property type="project" value="InterPro"/>
</dbReference>
<proteinExistence type="inferred from homology"/>
<evidence type="ECO:0000256" key="1">
    <source>
        <dbReference type="ARBA" id="ARBA00004305"/>
    </source>
</evidence>
<feature type="domain" description="Aminoacyl-transfer RNA synthetases class-II family profile" evidence="17">
    <location>
        <begin position="84"/>
        <end position="366"/>
    </location>
</feature>
<dbReference type="Gene3D" id="3.30.70.380">
    <property type="entry name" value="Ferrodoxin-fold anticodon-binding domain"/>
    <property type="match status" value="1"/>
</dbReference>
<dbReference type="InterPro" id="IPR002319">
    <property type="entry name" value="Phenylalanyl-tRNA_Synthase"/>
</dbReference>
<dbReference type="InterPro" id="IPR005121">
    <property type="entry name" value="Fdx_antiC-bd"/>
</dbReference>
<evidence type="ECO:0000256" key="10">
    <source>
        <dbReference type="ARBA" id="ARBA00022990"/>
    </source>
</evidence>
<comment type="catalytic activity">
    <reaction evidence="14">
        <text>tRNA(Phe) + L-phenylalanine + ATP = L-phenylalanyl-tRNA(Phe) + AMP + diphosphate + H(+)</text>
        <dbReference type="Rhea" id="RHEA:19413"/>
        <dbReference type="Rhea" id="RHEA-COMP:9668"/>
        <dbReference type="Rhea" id="RHEA-COMP:9699"/>
        <dbReference type="ChEBI" id="CHEBI:15378"/>
        <dbReference type="ChEBI" id="CHEBI:30616"/>
        <dbReference type="ChEBI" id="CHEBI:33019"/>
        <dbReference type="ChEBI" id="CHEBI:58095"/>
        <dbReference type="ChEBI" id="CHEBI:78442"/>
        <dbReference type="ChEBI" id="CHEBI:78531"/>
        <dbReference type="ChEBI" id="CHEBI:456215"/>
        <dbReference type="EC" id="6.1.1.20"/>
    </reaction>
</comment>
<dbReference type="FunFam" id="3.30.930.10:FF:000041">
    <property type="entry name" value="Phenylalanyl-tRNA synthetase 2, mitochondrial"/>
    <property type="match status" value="1"/>
</dbReference>
<dbReference type="Gene3D" id="3.30.930.10">
    <property type="entry name" value="Bira Bifunctional Protein, Domain 2"/>
    <property type="match status" value="1"/>
</dbReference>
<name>A0A433TBZ9_ELYCH</name>
<dbReference type="InterPro" id="IPR036690">
    <property type="entry name" value="Fdx_antiC-bd_sf"/>
</dbReference>
<evidence type="ECO:0000256" key="4">
    <source>
        <dbReference type="ARBA" id="ARBA00012814"/>
    </source>
</evidence>
<evidence type="ECO:0000256" key="11">
    <source>
        <dbReference type="ARBA" id="ARBA00023128"/>
    </source>
</evidence>
<gene>
    <name evidence="19" type="ORF">EGW08_013103</name>
</gene>
<evidence type="ECO:0000256" key="14">
    <source>
        <dbReference type="ARBA" id="ARBA00049255"/>
    </source>
</evidence>
<keyword evidence="10" id="KW-0007">Acetylation</keyword>
<comment type="subcellular location">
    <subcellularLocation>
        <location evidence="1">Mitochondrion matrix</location>
    </subcellularLocation>
</comment>
<evidence type="ECO:0000256" key="3">
    <source>
        <dbReference type="ARBA" id="ARBA00011245"/>
    </source>
</evidence>
<dbReference type="PROSITE" id="PS50862">
    <property type="entry name" value="AA_TRNA_LIGASE_II"/>
    <property type="match status" value="1"/>
</dbReference>
<comment type="subunit">
    <text evidence="3">Monomer.</text>
</comment>
<comment type="function">
    <text evidence="15">Is responsible for the charging of tRNA(Phe) with phenylalanine in mitochondrial translation. To a lesser extent, also catalyzes direct attachment of m-Tyr (an oxidized version of Phe) to tRNA(Phe), thereby opening the way for delivery of the misacylated tRNA to the ribosome and incorporation of ROS-damaged amino acid into proteins.</text>
</comment>
<comment type="similarity">
    <text evidence="2">Belongs to the class-II aminoacyl-tRNA synthetase family.</text>
</comment>
<dbReference type="PANTHER" id="PTHR11538:SF41">
    <property type="entry name" value="PHENYLALANINE--TRNA LIGASE, MITOCHONDRIAL"/>
    <property type="match status" value="1"/>
</dbReference>
<evidence type="ECO:0000313" key="19">
    <source>
        <dbReference type="EMBL" id="RUS79125.1"/>
    </source>
</evidence>
<sequence length="443" mass="50752">MASQTYIFKGLLRSALCVKNKVPKALFHCKISCLKSQRTESVQDAISILGKSFSGDQLTNVTPAILAKLGRDLHNTGGHPLHFIFKRIESFFHRSYVKRGNPVFSVYSRLSPVVTHEQNFDSLLVPQDHVSRSPSDTYYINSTHMLRAHTSAHQRDLIRSGLDAFLVVGDVYRRDTINATHYPVFHQMEGVRLFSDFQLFSEVSDPSGCSLFERGKRDNTKQENHSLETSKLLEHDLKSCLENLMIAIFGKDLEMRWVDAYFPFTHPSWELEIFHQGDWVEMLGCGVMEQKLVDSAGASSKAGWAFGLGLERLAMKLFSIPDIRLFWSTDSGFLHQFRDKHFEDQVTYKAVSKYPQCTNDISFWIPEGFTPNDFYDLVRSVSGDLVEQVDLIDEFKHPKTGRVSHCYRIVYRHMEKTLTQAEVNSVHKDIENLASKQLSVEIR</sequence>
<keyword evidence="8" id="KW-0648">Protein biosynthesis</keyword>
<dbReference type="AlphaFoldDB" id="A0A433TBZ9"/>
<dbReference type="EC" id="6.1.1.20" evidence="4"/>
<dbReference type="GO" id="GO:0006432">
    <property type="term" value="P:phenylalanyl-tRNA aminoacylation"/>
    <property type="evidence" value="ECO:0007669"/>
    <property type="project" value="InterPro"/>
</dbReference>
<organism evidence="19 20">
    <name type="scientific">Elysia chlorotica</name>
    <name type="common">Eastern emerald elysia</name>
    <name type="synonym">Sea slug</name>
    <dbReference type="NCBI Taxonomy" id="188477"/>
    <lineage>
        <taxon>Eukaryota</taxon>
        <taxon>Metazoa</taxon>
        <taxon>Spiralia</taxon>
        <taxon>Lophotrochozoa</taxon>
        <taxon>Mollusca</taxon>
        <taxon>Gastropoda</taxon>
        <taxon>Heterobranchia</taxon>
        <taxon>Euthyneura</taxon>
        <taxon>Panpulmonata</taxon>
        <taxon>Sacoglossa</taxon>
        <taxon>Placobranchoidea</taxon>
        <taxon>Plakobranchidae</taxon>
        <taxon>Elysia</taxon>
    </lineage>
</organism>
<keyword evidence="12" id="KW-0030">Aminoacyl-tRNA synthetase</keyword>
<dbReference type="Pfam" id="PF01409">
    <property type="entry name" value="tRNA-synt_2d"/>
    <property type="match status" value="2"/>
</dbReference>
<keyword evidence="20" id="KW-1185">Reference proteome</keyword>
<evidence type="ECO:0000256" key="5">
    <source>
        <dbReference type="ARBA" id="ARBA00022598"/>
    </source>
</evidence>
<dbReference type="GO" id="GO:0005759">
    <property type="term" value="C:mitochondrial matrix"/>
    <property type="evidence" value="ECO:0007669"/>
    <property type="project" value="UniProtKB-SubCell"/>
</dbReference>
<reference evidence="19 20" key="1">
    <citation type="submission" date="2019-01" db="EMBL/GenBank/DDBJ databases">
        <title>A draft genome assembly of the solar-powered sea slug Elysia chlorotica.</title>
        <authorList>
            <person name="Cai H."/>
            <person name="Li Q."/>
            <person name="Fang X."/>
            <person name="Li J."/>
            <person name="Curtis N.E."/>
            <person name="Altenburger A."/>
            <person name="Shibata T."/>
            <person name="Feng M."/>
            <person name="Maeda T."/>
            <person name="Schwartz J.A."/>
            <person name="Shigenobu S."/>
            <person name="Lundholm N."/>
            <person name="Nishiyama T."/>
            <person name="Yang H."/>
            <person name="Hasebe M."/>
            <person name="Li S."/>
            <person name="Pierce S.K."/>
            <person name="Wang J."/>
        </authorList>
    </citation>
    <scope>NUCLEOTIDE SEQUENCE [LARGE SCALE GENOMIC DNA]</scope>
    <source>
        <strain evidence="19">EC2010</strain>
        <tissue evidence="19">Whole organism of an adult</tissue>
    </source>
</reference>
<feature type="domain" description="FDX-ACB" evidence="18">
    <location>
        <begin position="352"/>
        <end position="443"/>
    </location>
</feature>
<dbReference type="Pfam" id="PF03147">
    <property type="entry name" value="FDX-ACB"/>
    <property type="match status" value="1"/>
</dbReference>
<dbReference type="InterPro" id="IPR004530">
    <property type="entry name" value="Phe-tRNA-synth_IIc_mito"/>
</dbReference>
<dbReference type="SUPFAM" id="SSF55681">
    <property type="entry name" value="Class II aaRS and biotin synthetases"/>
    <property type="match status" value="1"/>
</dbReference>
<dbReference type="SMART" id="SM00896">
    <property type="entry name" value="FDX-ACB"/>
    <property type="match status" value="1"/>
</dbReference>
<dbReference type="STRING" id="188477.A0A433TBZ9"/>
<dbReference type="PANTHER" id="PTHR11538">
    <property type="entry name" value="PHENYLALANYL-TRNA SYNTHETASE"/>
    <property type="match status" value="1"/>
</dbReference>
<evidence type="ECO:0000259" key="17">
    <source>
        <dbReference type="PROSITE" id="PS50862"/>
    </source>
</evidence>
<keyword evidence="11" id="KW-0496">Mitochondrion</keyword>
<dbReference type="SUPFAM" id="SSF54991">
    <property type="entry name" value="Anticodon-binding domain of PheRS"/>
    <property type="match status" value="1"/>
</dbReference>
<evidence type="ECO:0000256" key="13">
    <source>
        <dbReference type="ARBA" id="ARBA00031194"/>
    </source>
</evidence>
<accession>A0A433TBZ9</accession>
<evidence type="ECO:0000256" key="12">
    <source>
        <dbReference type="ARBA" id="ARBA00023146"/>
    </source>
</evidence>
<dbReference type="OrthoDB" id="4457at2759"/>
<evidence type="ECO:0000256" key="7">
    <source>
        <dbReference type="ARBA" id="ARBA00022840"/>
    </source>
</evidence>
<keyword evidence="9" id="KW-0809">Transit peptide</keyword>
<dbReference type="EMBL" id="RQTK01000469">
    <property type="protein sequence ID" value="RUS79125.1"/>
    <property type="molecule type" value="Genomic_DNA"/>
</dbReference>
<keyword evidence="7" id="KW-0067">ATP-binding</keyword>
<keyword evidence="6" id="KW-0547">Nucleotide-binding</keyword>
<evidence type="ECO:0000256" key="6">
    <source>
        <dbReference type="ARBA" id="ARBA00022741"/>
    </source>
</evidence>
<keyword evidence="5" id="KW-0436">Ligase</keyword>
<protein>
    <recommendedName>
        <fullName evidence="16">Phenylalanine--tRNA ligase, mitochondrial</fullName>
        <ecNumber evidence="4">6.1.1.20</ecNumber>
    </recommendedName>
    <alternativeName>
        <fullName evidence="13">Phenylalanyl-tRNA synthetase</fullName>
    </alternativeName>
</protein>
<dbReference type="InterPro" id="IPR006195">
    <property type="entry name" value="aa-tRNA-synth_II"/>
</dbReference>
<dbReference type="InterPro" id="IPR045864">
    <property type="entry name" value="aa-tRNA-synth_II/BPL/LPL"/>
</dbReference>
<evidence type="ECO:0000256" key="15">
    <source>
        <dbReference type="ARBA" id="ARBA00060211"/>
    </source>
</evidence>
<evidence type="ECO:0000256" key="8">
    <source>
        <dbReference type="ARBA" id="ARBA00022917"/>
    </source>
</evidence>
<dbReference type="PROSITE" id="PS51447">
    <property type="entry name" value="FDX_ACB"/>
    <property type="match status" value="1"/>
</dbReference>
<dbReference type="GO" id="GO:0005524">
    <property type="term" value="F:ATP binding"/>
    <property type="evidence" value="ECO:0007669"/>
    <property type="project" value="UniProtKB-KW"/>
</dbReference>